<dbReference type="NCBIfam" id="NF004281">
    <property type="entry name" value="PRK05690.1"/>
    <property type="match status" value="1"/>
</dbReference>
<dbReference type="InterPro" id="IPR035985">
    <property type="entry name" value="Ubiquitin-activating_enz"/>
</dbReference>
<evidence type="ECO:0000259" key="2">
    <source>
        <dbReference type="Pfam" id="PF00899"/>
    </source>
</evidence>
<dbReference type="GO" id="GO:0016779">
    <property type="term" value="F:nucleotidyltransferase activity"/>
    <property type="evidence" value="ECO:0007669"/>
    <property type="project" value="UniProtKB-KW"/>
</dbReference>
<evidence type="ECO:0000313" key="3">
    <source>
        <dbReference type="EMBL" id="AGO87454.1"/>
    </source>
</evidence>
<dbReference type="Gene3D" id="3.40.50.720">
    <property type="entry name" value="NAD(P)-binding Rossmann-like Domain"/>
    <property type="match status" value="1"/>
</dbReference>
<dbReference type="EMBL" id="KC810034">
    <property type="protein sequence ID" value="AGO87454.1"/>
    <property type="molecule type" value="Genomic_DNA"/>
</dbReference>
<dbReference type="FunFam" id="3.40.50.720:FF:000080">
    <property type="entry name" value="Thiazole biosynthesis adenylyltransferase ThiF"/>
    <property type="match status" value="1"/>
</dbReference>
<comment type="similarity">
    <text evidence="1">Belongs to the HesA/MoeB/ThiF family.</text>
</comment>
<dbReference type="PANTHER" id="PTHR10953:SF102">
    <property type="entry name" value="ADENYLYLTRANSFERASE AND SULFURTRANSFERASE MOCS3"/>
    <property type="match status" value="1"/>
</dbReference>
<name>S4W6F0_9BACT</name>
<sequence length="255" mass="27652">MNNISENEFLERYSRQIKLPHVGLEGQQKIQDASVLIVGMGGLGSPVAMYLAAAGVGHLSIADFDVVEASNLQRQIAHRHADIGLLKTESAEATLKAINPDIQINRHDFTLETAEINTLAREHTLLCDCTDNFPTRFQLNNASLASKTPLVSGAAIRWEGQVTAFNPNVPNSPCYQCLYPDQDVEAASCAAEGVISPLVGVIGAMQALEVINILIGHGQLHGAVWLFDARFMEWQKMVLPKNSNCPACGSGVKEY</sequence>
<dbReference type="InterPro" id="IPR000594">
    <property type="entry name" value="ThiF_NAD_FAD-bd"/>
</dbReference>
<keyword evidence="3" id="KW-0548">Nucleotidyltransferase</keyword>
<feature type="domain" description="THIF-type NAD/FAD binding fold" evidence="2">
    <location>
        <begin position="13"/>
        <end position="247"/>
    </location>
</feature>
<organism evidence="3">
    <name type="scientific">uncultured bacterium B19D1_C12D4_E9D6</name>
    <dbReference type="NCBI Taxonomy" id="1329637"/>
    <lineage>
        <taxon>Bacteria</taxon>
        <taxon>environmental samples</taxon>
    </lineage>
</organism>
<dbReference type="AlphaFoldDB" id="S4W6F0"/>
<keyword evidence="3" id="KW-0808">Transferase</keyword>
<dbReference type="GO" id="GO:0004792">
    <property type="term" value="F:thiosulfate-cyanide sulfurtransferase activity"/>
    <property type="evidence" value="ECO:0007669"/>
    <property type="project" value="TreeGrafter"/>
</dbReference>
<evidence type="ECO:0000256" key="1">
    <source>
        <dbReference type="ARBA" id="ARBA00009919"/>
    </source>
</evidence>
<protein>
    <submittedName>
        <fullName evidence="3">Sulfur carrier protein adenylyltransferase ThiF</fullName>
    </submittedName>
</protein>
<dbReference type="SUPFAM" id="SSF69572">
    <property type="entry name" value="Activating enzymes of the ubiquitin-like proteins"/>
    <property type="match status" value="1"/>
</dbReference>
<dbReference type="Pfam" id="PF00899">
    <property type="entry name" value="ThiF"/>
    <property type="match status" value="1"/>
</dbReference>
<proteinExistence type="inferred from homology"/>
<dbReference type="GO" id="GO:0008146">
    <property type="term" value="F:sulfotransferase activity"/>
    <property type="evidence" value="ECO:0007669"/>
    <property type="project" value="TreeGrafter"/>
</dbReference>
<reference evidence="3" key="1">
    <citation type="submission" date="2013-03" db="EMBL/GenBank/DDBJ databases">
        <authorList>
            <person name="Ballestriero F."/>
        </authorList>
    </citation>
    <scope>NUCLEOTIDE SEQUENCE</scope>
</reference>
<dbReference type="GO" id="GO:0005829">
    <property type="term" value="C:cytosol"/>
    <property type="evidence" value="ECO:0007669"/>
    <property type="project" value="TreeGrafter"/>
</dbReference>
<dbReference type="InterPro" id="IPR045886">
    <property type="entry name" value="ThiF/MoeB/HesA"/>
</dbReference>
<dbReference type="CDD" id="cd00757">
    <property type="entry name" value="ThiF_MoeB_HesA_family"/>
    <property type="match status" value="1"/>
</dbReference>
<accession>S4W6F0</accession>
<dbReference type="PANTHER" id="PTHR10953">
    <property type="entry name" value="UBIQUITIN-ACTIVATING ENZYME E1"/>
    <property type="match status" value="1"/>
</dbReference>
<dbReference type="GO" id="GO:0008641">
    <property type="term" value="F:ubiquitin-like modifier activating enzyme activity"/>
    <property type="evidence" value="ECO:0007669"/>
    <property type="project" value="InterPro"/>
</dbReference>